<evidence type="ECO:0000256" key="7">
    <source>
        <dbReference type="ARBA" id="ARBA00023136"/>
    </source>
</evidence>
<dbReference type="InterPro" id="IPR011162">
    <property type="entry name" value="MHC_I/II-like_Ag-recog"/>
</dbReference>
<evidence type="ECO:0000256" key="4">
    <source>
        <dbReference type="ARBA" id="ARBA00022729"/>
    </source>
</evidence>
<reference evidence="12" key="2">
    <citation type="submission" date="2025-09" db="UniProtKB">
        <authorList>
            <consortium name="Ensembl"/>
        </authorList>
    </citation>
    <scope>IDENTIFICATION</scope>
</reference>
<dbReference type="InterPro" id="IPR011161">
    <property type="entry name" value="MHC_I-like_Ag-recog"/>
</dbReference>
<dbReference type="FunFam" id="3.30.500.10:FF:000001">
    <property type="entry name" value="H-2 class I histocompatibility antigen, alpha chain"/>
    <property type="match status" value="1"/>
</dbReference>
<evidence type="ECO:0000256" key="3">
    <source>
        <dbReference type="ARBA" id="ARBA00022692"/>
    </source>
</evidence>
<keyword evidence="7" id="KW-0472">Membrane</keyword>
<dbReference type="OMA" id="QATHYDS"/>
<dbReference type="InterPro" id="IPR050208">
    <property type="entry name" value="MHC_class-I_related"/>
</dbReference>
<dbReference type="PANTHER" id="PTHR16675:SF242">
    <property type="entry name" value="MAJOR HISTOCOMPATIBILITY COMPLEX CLASS I-RELATED GENE PROTEIN"/>
    <property type="match status" value="1"/>
</dbReference>
<evidence type="ECO:0000256" key="2">
    <source>
        <dbReference type="ARBA" id="ARBA00022451"/>
    </source>
</evidence>
<keyword evidence="3" id="KW-0812">Transmembrane</keyword>
<keyword evidence="9" id="KW-0325">Glycoprotein</keyword>
<dbReference type="Gene3D" id="3.30.500.10">
    <property type="entry name" value="MHC class I-like antigen recognition-like"/>
    <property type="match status" value="1"/>
</dbReference>
<keyword evidence="6" id="KW-1133">Transmembrane helix</keyword>
<proteinExistence type="inferred from homology"/>
<dbReference type="Proteomes" id="UP000694545">
    <property type="component" value="Unplaced"/>
</dbReference>
<dbReference type="Ensembl" id="ENSVKKT00000002326.1">
    <property type="protein sequence ID" value="ENSVKKP00000002255.1"/>
    <property type="gene ID" value="ENSVKKG00000001829.1"/>
</dbReference>
<keyword evidence="2" id="KW-0490">MHC I</keyword>
<dbReference type="GO" id="GO:0006955">
    <property type="term" value="P:immune response"/>
    <property type="evidence" value="ECO:0007669"/>
    <property type="project" value="TreeGrafter"/>
</dbReference>
<name>A0A8D2KRA2_VARKO</name>
<evidence type="ECO:0000313" key="12">
    <source>
        <dbReference type="Ensembl" id="ENSVKKP00000002255.1"/>
    </source>
</evidence>
<evidence type="ECO:0000256" key="9">
    <source>
        <dbReference type="ARBA" id="ARBA00023180"/>
    </source>
</evidence>
<accession>A0A8D2KRA2</accession>
<dbReference type="AlphaFoldDB" id="A0A8D2KRA2"/>
<dbReference type="Pfam" id="PF00129">
    <property type="entry name" value="MHC_I"/>
    <property type="match status" value="1"/>
</dbReference>
<reference evidence="12" key="1">
    <citation type="submission" date="2025-08" db="UniProtKB">
        <authorList>
            <consortium name="Ensembl"/>
        </authorList>
    </citation>
    <scope>IDENTIFICATION</scope>
</reference>
<dbReference type="GO" id="GO:0002474">
    <property type="term" value="P:antigen processing and presentation of peptide antigen via MHC class I"/>
    <property type="evidence" value="ECO:0007669"/>
    <property type="project" value="UniProtKB-KW"/>
</dbReference>
<dbReference type="GO" id="GO:0009897">
    <property type="term" value="C:external side of plasma membrane"/>
    <property type="evidence" value="ECO:0007669"/>
    <property type="project" value="TreeGrafter"/>
</dbReference>
<dbReference type="GO" id="GO:0005615">
    <property type="term" value="C:extracellular space"/>
    <property type="evidence" value="ECO:0007669"/>
    <property type="project" value="TreeGrafter"/>
</dbReference>
<organism evidence="12 13">
    <name type="scientific">Varanus komodoensis</name>
    <name type="common">Komodo dragon</name>
    <dbReference type="NCBI Taxonomy" id="61221"/>
    <lineage>
        <taxon>Eukaryota</taxon>
        <taxon>Metazoa</taxon>
        <taxon>Chordata</taxon>
        <taxon>Craniata</taxon>
        <taxon>Vertebrata</taxon>
        <taxon>Euteleostomi</taxon>
        <taxon>Lepidosauria</taxon>
        <taxon>Squamata</taxon>
        <taxon>Bifurcata</taxon>
        <taxon>Unidentata</taxon>
        <taxon>Episquamata</taxon>
        <taxon>Toxicofera</taxon>
        <taxon>Anguimorpha</taxon>
        <taxon>Paleoanguimorpha</taxon>
        <taxon>Varanoidea</taxon>
        <taxon>Varanidae</taxon>
        <taxon>Varanus</taxon>
    </lineage>
</organism>
<evidence type="ECO:0000256" key="8">
    <source>
        <dbReference type="ARBA" id="ARBA00023157"/>
    </source>
</evidence>
<dbReference type="SUPFAM" id="SSF54452">
    <property type="entry name" value="MHC antigen-recognition domain"/>
    <property type="match status" value="1"/>
</dbReference>
<keyword evidence="5" id="KW-0391">Immunity</keyword>
<evidence type="ECO:0000259" key="11">
    <source>
        <dbReference type="Pfam" id="PF00129"/>
    </source>
</evidence>
<comment type="subcellular location">
    <subcellularLocation>
        <location evidence="1">Membrane</location>
        <topology evidence="1">Single-pass type I membrane protein</topology>
    </subcellularLocation>
</comment>
<keyword evidence="13" id="KW-1185">Reference proteome</keyword>
<protein>
    <recommendedName>
        <fullName evidence="11">MHC class I-like antigen recognition-like domain-containing protein</fullName>
    </recommendedName>
</protein>
<dbReference type="InterPro" id="IPR001039">
    <property type="entry name" value="MHC_I_a_a1/a2"/>
</dbReference>
<keyword evidence="4" id="KW-0732">Signal</keyword>
<evidence type="ECO:0000256" key="10">
    <source>
        <dbReference type="RuleBase" id="RU004439"/>
    </source>
</evidence>
<evidence type="ECO:0000256" key="6">
    <source>
        <dbReference type="ARBA" id="ARBA00022989"/>
    </source>
</evidence>
<dbReference type="PANTHER" id="PTHR16675">
    <property type="entry name" value="MHC CLASS I-RELATED"/>
    <property type="match status" value="1"/>
</dbReference>
<evidence type="ECO:0000256" key="5">
    <source>
        <dbReference type="ARBA" id="ARBA00022859"/>
    </source>
</evidence>
<comment type="similarity">
    <text evidence="10">Belongs to the MHC class I family.</text>
</comment>
<keyword evidence="8" id="KW-1015">Disulfide bond</keyword>
<sequence>YLLFYNMLFCPISVPFPGSSSHSLHYLYTMVSESGFFVVVFLDDQPITCYNSNTRRQEPLVPWMQKKETVVARDNEVFFRKSLQAANSHYEHGGGECGVQEMYGCELSRDGRKGEFWQNGYYGKDYLTFDQETLTWTATDATAQSSKRKWDADSRHNRYMEAYLEEECVEWLQRFLHYGKEALLRTGVSGGKWRCCTIQLEGSCRQLVCHRSY</sequence>
<evidence type="ECO:0000256" key="1">
    <source>
        <dbReference type="ARBA" id="ARBA00004479"/>
    </source>
</evidence>
<dbReference type="PRINTS" id="PR01638">
    <property type="entry name" value="MHCCLASSI"/>
</dbReference>
<dbReference type="GO" id="GO:0042612">
    <property type="term" value="C:MHC class I protein complex"/>
    <property type="evidence" value="ECO:0007669"/>
    <property type="project" value="UniProtKB-KW"/>
</dbReference>
<dbReference type="InterPro" id="IPR037055">
    <property type="entry name" value="MHC_I-like_Ag-recog_sf"/>
</dbReference>
<feature type="domain" description="MHC class I-like antigen recognition-like" evidence="11">
    <location>
        <begin position="21"/>
        <end position="183"/>
    </location>
</feature>
<evidence type="ECO:0000313" key="13">
    <source>
        <dbReference type="Proteomes" id="UP000694545"/>
    </source>
</evidence>